<dbReference type="Pfam" id="PF00085">
    <property type="entry name" value="Thioredoxin"/>
    <property type="match status" value="1"/>
</dbReference>
<keyword evidence="3" id="KW-0732">Signal</keyword>
<dbReference type="GeneID" id="34717850"/>
<evidence type="ECO:0000256" key="2">
    <source>
        <dbReference type="SAM" id="MobiDB-lite"/>
    </source>
</evidence>
<evidence type="ECO:0000313" key="6">
    <source>
        <dbReference type="Proteomes" id="UP000065495"/>
    </source>
</evidence>
<name>W0TFW0_KLUMD</name>
<reference evidence="5 6" key="1">
    <citation type="journal article" date="2015" name="Biotechnol. Biofuels">
        <title>Genetic basis of the highly efficient yeast Kluyveromyces marxianus: complete genome sequence and transcriptome analyses.</title>
        <authorList>
            <person name="Lertwattanasakul N."/>
            <person name="Kosaka T."/>
            <person name="Hosoyama A."/>
            <person name="Suzuki Y."/>
            <person name="Rodrussamee N."/>
            <person name="Matsutani M."/>
            <person name="Murata M."/>
            <person name="Fujimoto N."/>
            <person name="Suprayogi"/>
            <person name="Tsuchikane K."/>
            <person name="Limtong S."/>
            <person name="Fujita N."/>
            <person name="Yamada M."/>
        </authorList>
    </citation>
    <scope>NUCLEOTIDE SEQUENCE [LARGE SCALE GENOMIC DNA]</scope>
    <source>
        <strain evidence="6">DMKU3-1042 / BCC 29191 / NBRC 104275</strain>
    </source>
</reference>
<dbReference type="RefSeq" id="XP_022677706.1">
    <property type="nucleotide sequence ID" value="XM_022821334.1"/>
</dbReference>
<organism evidence="5 6">
    <name type="scientific">Kluyveromyces marxianus (strain DMKU3-1042 / BCC 29191 / NBRC 104275)</name>
    <name type="common">Yeast</name>
    <name type="synonym">Candida kefyr</name>
    <dbReference type="NCBI Taxonomy" id="1003335"/>
    <lineage>
        <taxon>Eukaryota</taxon>
        <taxon>Fungi</taxon>
        <taxon>Dikarya</taxon>
        <taxon>Ascomycota</taxon>
        <taxon>Saccharomycotina</taxon>
        <taxon>Saccharomycetes</taxon>
        <taxon>Saccharomycetales</taxon>
        <taxon>Saccharomycetaceae</taxon>
        <taxon>Kluyveromyces</taxon>
    </lineage>
</organism>
<dbReference type="SUPFAM" id="SSF52833">
    <property type="entry name" value="Thioredoxin-like"/>
    <property type="match status" value="2"/>
</dbReference>
<dbReference type="CDD" id="cd02961">
    <property type="entry name" value="PDI_a_family"/>
    <property type="match status" value="1"/>
</dbReference>
<dbReference type="GO" id="GO:0045454">
    <property type="term" value="P:cell redox homeostasis"/>
    <property type="evidence" value="ECO:0007669"/>
    <property type="project" value="TreeGrafter"/>
</dbReference>
<dbReference type="EMBL" id="AP012219">
    <property type="protein sequence ID" value="BAO41938.1"/>
    <property type="molecule type" value="Genomic_DNA"/>
</dbReference>
<dbReference type="OrthoDB" id="4067366at2759"/>
<dbReference type="Gene3D" id="3.40.30.10">
    <property type="entry name" value="Glutaredoxin"/>
    <property type="match status" value="1"/>
</dbReference>
<dbReference type="CDD" id="cd02947">
    <property type="entry name" value="TRX_family"/>
    <property type="match status" value="1"/>
</dbReference>
<dbReference type="Proteomes" id="UP000065495">
    <property type="component" value="Chromosome 7"/>
</dbReference>
<proteinExistence type="inferred from homology"/>
<dbReference type="VEuPathDB" id="FungiDB:KLMA_70090"/>
<evidence type="ECO:0000259" key="4">
    <source>
        <dbReference type="PROSITE" id="PS51352"/>
    </source>
</evidence>
<protein>
    <recommendedName>
        <fullName evidence="4">Thioredoxin domain-containing protein</fullName>
    </recommendedName>
</protein>
<evidence type="ECO:0000256" key="3">
    <source>
        <dbReference type="SAM" id="SignalP"/>
    </source>
</evidence>
<dbReference type="InterPro" id="IPR036249">
    <property type="entry name" value="Thioredoxin-like_sf"/>
</dbReference>
<feature type="chain" id="PRO_5004796062" description="Thioredoxin domain-containing protein" evidence="3">
    <location>
        <begin position="18"/>
        <end position="378"/>
    </location>
</feature>
<feature type="region of interest" description="Disordered" evidence="2">
    <location>
        <begin position="341"/>
        <end position="378"/>
    </location>
</feature>
<feature type="domain" description="Thioredoxin" evidence="4">
    <location>
        <begin position="14"/>
        <end position="169"/>
    </location>
</feature>
<dbReference type="InterPro" id="IPR013766">
    <property type="entry name" value="Thioredoxin_domain"/>
</dbReference>
<feature type="compositionally biased region" description="Acidic residues" evidence="2">
    <location>
        <begin position="360"/>
        <end position="378"/>
    </location>
</feature>
<comment type="similarity">
    <text evidence="1">Belongs to the thioredoxin family.</text>
</comment>
<sequence length="378" mass="42970">MLLWLVWFETLWWLALGARIFEVHDTDEFYDAVLYGYSNADANGNANGNAGSAGALSPKSTLLYVYKPGCRYCAALEPKLDYLTDMFPNEEAVQFVKINGVQASQLEIDLNVRSFPQLFLFKPKSPSGAIKSVDGTDSRHTVHHYYTLSRFQGERTIERLAQWVSKTVGEMIHWPESRVNYDIVDMESFRNTLPQDAVDTVFPSPEAETTLGNASAVCLAFINPWIDLYYQDMFNGDIEALILEKLSKAWPQVKFYVLDTSTPELSPLFRQLQISHAPTISFIYDGKILYTQLLPMDRNSNSKEEQYLADIISTCVVGAQEEEKQCEDLIRSLDYADFFKPSSPLADDANDPESDLRSSDEEDENELDEDLPFDIYDL</sequence>
<dbReference type="PANTHER" id="PTHR43601">
    <property type="entry name" value="THIOREDOXIN, MITOCHONDRIAL"/>
    <property type="match status" value="1"/>
</dbReference>
<dbReference type="KEGG" id="kmx:KLMA_70090"/>
<dbReference type="AlphaFoldDB" id="W0TFW0"/>
<feature type="signal peptide" evidence="3">
    <location>
        <begin position="1"/>
        <end position="17"/>
    </location>
</feature>
<evidence type="ECO:0000313" key="5">
    <source>
        <dbReference type="EMBL" id="BAO41938.1"/>
    </source>
</evidence>
<dbReference type="PANTHER" id="PTHR43601:SF3">
    <property type="entry name" value="THIOREDOXIN, MITOCHONDRIAL"/>
    <property type="match status" value="1"/>
</dbReference>
<accession>W0TFW0</accession>
<gene>
    <name evidence="5" type="ORF">KLMA_70090</name>
</gene>
<evidence type="ECO:0000256" key="1">
    <source>
        <dbReference type="ARBA" id="ARBA00008987"/>
    </source>
</evidence>
<dbReference type="PROSITE" id="PS51352">
    <property type="entry name" value="THIOREDOXIN_2"/>
    <property type="match status" value="1"/>
</dbReference>